<dbReference type="AlphaFoldDB" id="A0A7D5P9W5"/>
<gene>
    <name evidence="2" type="ORF">HZS54_12940</name>
    <name evidence="3" type="ORF">HZS54_13245</name>
</gene>
<evidence type="ECO:0000313" key="3">
    <source>
        <dbReference type="EMBL" id="QLH82520.1"/>
    </source>
</evidence>
<sequence length="124" mass="12594">MTVAPDDVRDALGGSDLSDSQINTLIGPAGRLYDPLIKGEGIDDGVRDDVVTQLAAHLIASAPERQISSAREGDGQVSFEGETGEGLSGTTHGQLAVTLDPTGKLAGADKPSASIGVPDSKGLR</sequence>
<feature type="region of interest" description="Disordered" evidence="1">
    <location>
        <begin position="1"/>
        <end position="23"/>
    </location>
</feature>
<dbReference type="EMBL" id="CP058909">
    <property type="protein sequence ID" value="QLH82520.1"/>
    <property type="molecule type" value="Genomic_DNA"/>
</dbReference>
<dbReference type="EMBL" id="CP058909">
    <property type="protein sequence ID" value="QLH82464.1"/>
    <property type="molecule type" value="Genomic_DNA"/>
</dbReference>
<reference evidence="2 4" key="1">
    <citation type="submission" date="2020-07" db="EMBL/GenBank/DDBJ databases">
        <title>Halosimplex litoreum sp. nov. and Halosimplex rubrum sp. nov., isolated from different salt environments.</title>
        <authorList>
            <person name="Cui H."/>
        </authorList>
    </citation>
    <scope>NUCLEOTIDE SEQUENCE [LARGE SCALE GENOMIC DNA]</scope>
    <source>
        <strain evidence="2 4">R2</strain>
    </source>
</reference>
<evidence type="ECO:0000313" key="2">
    <source>
        <dbReference type="EMBL" id="QLH82464.1"/>
    </source>
</evidence>
<dbReference type="KEGG" id="hpel:HZS54_13245"/>
<feature type="compositionally biased region" description="Basic and acidic residues" evidence="1">
    <location>
        <begin position="1"/>
        <end position="10"/>
    </location>
</feature>
<dbReference type="RefSeq" id="WP_179917559.1">
    <property type="nucleotide sequence ID" value="NZ_CP058909.1"/>
</dbReference>
<dbReference type="Proteomes" id="UP000509346">
    <property type="component" value="Chromosome"/>
</dbReference>
<dbReference type="OrthoDB" id="275594at2157"/>
<dbReference type="GeneID" id="56083572"/>
<protein>
    <submittedName>
        <fullName evidence="2">Uncharacterized protein</fullName>
    </submittedName>
</protein>
<feature type="region of interest" description="Disordered" evidence="1">
    <location>
        <begin position="63"/>
        <end position="124"/>
    </location>
</feature>
<evidence type="ECO:0000313" key="4">
    <source>
        <dbReference type="Proteomes" id="UP000509346"/>
    </source>
</evidence>
<organism evidence="2 4">
    <name type="scientific">Halosimplex pelagicum</name>
    <dbReference type="NCBI Taxonomy" id="869886"/>
    <lineage>
        <taxon>Archaea</taxon>
        <taxon>Methanobacteriati</taxon>
        <taxon>Methanobacteriota</taxon>
        <taxon>Stenosarchaea group</taxon>
        <taxon>Halobacteria</taxon>
        <taxon>Halobacteriales</taxon>
        <taxon>Haloarculaceae</taxon>
        <taxon>Halosimplex</taxon>
    </lineage>
</organism>
<proteinExistence type="predicted"/>
<evidence type="ECO:0000256" key="1">
    <source>
        <dbReference type="SAM" id="MobiDB-lite"/>
    </source>
</evidence>
<accession>A0A7D5P9W5</accession>
<dbReference type="KEGG" id="hpel:HZS54_12940"/>
<name>A0A7D5P9W5_9EURY</name>
<keyword evidence="4" id="KW-1185">Reference proteome</keyword>